<accession>A0AAV3XXU2</accession>
<dbReference type="EMBL" id="BLXT01000290">
    <property type="protein sequence ID" value="GFN75660.1"/>
    <property type="molecule type" value="Genomic_DNA"/>
</dbReference>
<evidence type="ECO:0000313" key="1">
    <source>
        <dbReference type="EMBL" id="GFN75660.1"/>
    </source>
</evidence>
<organism evidence="1 2">
    <name type="scientific">Plakobranchus ocellatus</name>
    <dbReference type="NCBI Taxonomy" id="259542"/>
    <lineage>
        <taxon>Eukaryota</taxon>
        <taxon>Metazoa</taxon>
        <taxon>Spiralia</taxon>
        <taxon>Lophotrochozoa</taxon>
        <taxon>Mollusca</taxon>
        <taxon>Gastropoda</taxon>
        <taxon>Heterobranchia</taxon>
        <taxon>Euthyneura</taxon>
        <taxon>Panpulmonata</taxon>
        <taxon>Sacoglossa</taxon>
        <taxon>Placobranchoidea</taxon>
        <taxon>Plakobranchidae</taxon>
        <taxon>Plakobranchus</taxon>
    </lineage>
</organism>
<dbReference type="Proteomes" id="UP000735302">
    <property type="component" value="Unassembled WGS sequence"/>
</dbReference>
<evidence type="ECO:0000313" key="2">
    <source>
        <dbReference type="Proteomes" id="UP000735302"/>
    </source>
</evidence>
<comment type="caution">
    <text evidence="1">The sequence shown here is derived from an EMBL/GenBank/DDBJ whole genome shotgun (WGS) entry which is preliminary data.</text>
</comment>
<dbReference type="AlphaFoldDB" id="A0AAV3XXU2"/>
<reference evidence="1 2" key="1">
    <citation type="journal article" date="2021" name="Elife">
        <title>Chloroplast acquisition without the gene transfer in kleptoplastic sea slugs, Plakobranchus ocellatus.</title>
        <authorList>
            <person name="Maeda T."/>
            <person name="Takahashi S."/>
            <person name="Yoshida T."/>
            <person name="Shimamura S."/>
            <person name="Takaki Y."/>
            <person name="Nagai Y."/>
            <person name="Toyoda A."/>
            <person name="Suzuki Y."/>
            <person name="Arimoto A."/>
            <person name="Ishii H."/>
            <person name="Satoh N."/>
            <person name="Nishiyama T."/>
            <person name="Hasebe M."/>
            <person name="Maruyama T."/>
            <person name="Minagawa J."/>
            <person name="Obokata J."/>
            <person name="Shigenobu S."/>
        </authorList>
    </citation>
    <scope>NUCLEOTIDE SEQUENCE [LARGE SCALE GENOMIC DNA]</scope>
</reference>
<gene>
    <name evidence="1" type="ORF">PoB_000216600</name>
</gene>
<sequence length="88" mass="9978">MVGFQSFVVQLSGQCPVHRGVVMHQYDSASGFFSPFFLEFGPQCYQQARAVSCDCFHVFQAVSHDDSTIPETLQSDHFTLRCCLCSFW</sequence>
<keyword evidence="2" id="KW-1185">Reference proteome</keyword>
<protein>
    <submittedName>
        <fullName evidence="1">Uncharacterized protein</fullName>
    </submittedName>
</protein>
<proteinExistence type="predicted"/>
<name>A0AAV3XXU2_9GAST</name>